<feature type="compositionally biased region" description="Polar residues" evidence="1">
    <location>
        <begin position="566"/>
        <end position="579"/>
    </location>
</feature>
<keyword evidence="3" id="KW-1185">Reference proteome</keyword>
<dbReference type="OrthoDB" id="4070102at2759"/>
<feature type="compositionally biased region" description="Basic and acidic residues" evidence="1">
    <location>
        <begin position="511"/>
        <end position="529"/>
    </location>
</feature>
<feature type="region of interest" description="Disordered" evidence="1">
    <location>
        <begin position="839"/>
        <end position="879"/>
    </location>
</feature>
<feature type="compositionally biased region" description="Low complexity" evidence="1">
    <location>
        <begin position="698"/>
        <end position="707"/>
    </location>
</feature>
<feature type="compositionally biased region" description="Basic and acidic residues" evidence="1">
    <location>
        <begin position="267"/>
        <end position="284"/>
    </location>
</feature>
<dbReference type="EMBL" id="LN736363">
    <property type="protein sequence ID" value="CEP62088.1"/>
    <property type="molecule type" value="Genomic_DNA"/>
</dbReference>
<feature type="compositionally biased region" description="Basic residues" evidence="1">
    <location>
        <begin position="870"/>
        <end position="879"/>
    </location>
</feature>
<proteinExistence type="predicted"/>
<feature type="compositionally biased region" description="Polar residues" evidence="1">
    <location>
        <begin position="852"/>
        <end position="862"/>
    </location>
</feature>
<feature type="compositionally biased region" description="Polar residues" evidence="1">
    <location>
        <begin position="318"/>
        <end position="331"/>
    </location>
</feature>
<sequence>MSSEVSHQSNKRSISSTIASFFKKDSPVDYHSTDDIKPSSITADFEGVDTTDLPSVPELLLFESKNGTRPFLLPIMPLERLKILRQKQYLRHLQDSQLGQVTAGFNPNTTTKLAENQLIPLRSLKRRSLNAVERSKHSLRKPKFAKETSLGKRWNADFEYDLSEYDTVKRPKIAASVGIDDPTSSLESPRLSPSVLKRGTMGGKRTMSNGLTKTEENILNGKSLTDLTSTSVSDAKTLPQCKGPQTSTTKPLLALPSSGFDFVKPQESGDAKGKDSLKSDDRKPKVQISLDQKPDSDSAKKPFSFKRTSPIEGGINPAESNGVKNPSSSLFSFGAKNDKQSSTTVENENETKKPISFNFGNTTNDQKQNNPKAAFNLNPALPGKLFNRTEPSPDHKEISSTDEILPPPKNSFTFRSAANKSEANVNAATVPKASDSTASKPAFTFGTEQTAKPTFDFGSKSSSTTLKGPEPESELTSRSAANLLSTTGASKSGDAQDGKKVPSFTFGSTRNTEDLGKEKSFTFGGEEKSGGSNTGKPSTGFTFGVPKPPVDSSKPAAFSGFGVGNKSESAPPESTSTAQKPLFSLKTSSEEHNETNQNPAAGSSSSIPAIEPKKFSFGPTTGEDKSATPFSFGSNAESKPPTPSFSFGSGTQANAGPSSTGGIGFKFDTSGFKQSANQNDQSKNSLPVGSSLGAAKPSFSFGSNSSSVAAPQPQQNTSTLVQPPQNNGFNFGSGSSTSNNSPAFGASANNQQMGFNFGAGNTTASSTPPPFGASNPSLTAMNPQSRPFSPSNTINMNFGGVASQPPSSIFGGAAGTPAQAFGGQALGTTGSFGGGGVNQNPLQVFGGRNVGDVSQQQGQTPMLNLPPGRKLARMRARRN</sequence>
<feature type="region of interest" description="Disordered" evidence="1">
    <location>
        <begin position="180"/>
        <end position="209"/>
    </location>
</feature>
<gene>
    <name evidence="2" type="ORF">LALA0_S04e07514g</name>
</gene>
<dbReference type="GeneID" id="34685538"/>
<dbReference type="STRING" id="1245769.A0A0C7N9J3"/>
<evidence type="ECO:0000313" key="2">
    <source>
        <dbReference type="EMBL" id="CEP62088.1"/>
    </source>
</evidence>
<feature type="compositionally biased region" description="Polar residues" evidence="1">
    <location>
        <begin position="644"/>
        <end position="658"/>
    </location>
</feature>
<feature type="compositionally biased region" description="Low complexity" evidence="1">
    <location>
        <begin position="726"/>
        <end position="741"/>
    </location>
</feature>
<feature type="compositionally biased region" description="Polar residues" evidence="1">
    <location>
        <begin position="747"/>
        <end position="766"/>
    </location>
</feature>
<evidence type="ECO:0000313" key="3">
    <source>
        <dbReference type="Proteomes" id="UP000054304"/>
    </source>
</evidence>
<feature type="region of interest" description="Disordered" evidence="1">
    <location>
        <begin position="228"/>
        <end position="800"/>
    </location>
</feature>
<feature type="compositionally biased region" description="Polar residues" evidence="1">
    <location>
        <begin position="358"/>
        <end position="371"/>
    </location>
</feature>
<feature type="compositionally biased region" description="Polar residues" evidence="1">
    <location>
        <begin position="628"/>
        <end position="637"/>
    </location>
</feature>
<accession>A0A0C7N9J3</accession>
<feature type="compositionally biased region" description="Polar residues" evidence="1">
    <location>
        <begin position="774"/>
        <end position="796"/>
    </location>
</feature>
<feature type="compositionally biased region" description="Polar residues" evidence="1">
    <location>
        <begin position="410"/>
        <end position="427"/>
    </location>
</feature>
<evidence type="ECO:0000256" key="1">
    <source>
        <dbReference type="SAM" id="MobiDB-lite"/>
    </source>
</evidence>
<dbReference type="Proteomes" id="UP000054304">
    <property type="component" value="Unassembled WGS sequence"/>
</dbReference>
<name>A0A0C7N9J3_9SACH</name>
<feature type="compositionally biased region" description="Polar residues" evidence="1">
    <location>
        <begin position="708"/>
        <end position="725"/>
    </location>
</feature>
<dbReference type="RefSeq" id="XP_022628318.1">
    <property type="nucleotide sequence ID" value="XM_022772900.1"/>
</dbReference>
<dbReference type="HOGENOM" id="CLU_316464_0_0_1"/>
<organism evidence="2 3">
    <name type="scientific">Lachancea lanzarotensis</name>
    <dbReference type="NCBI Taxonomy" id="1245769"/>
    <lineage>
        <taxon>Eukaryota</taxon>
        <taxon>Fungi</taxon>
        <taxon>Dikarya</taxon>
        <taxon>Ascomycota</taxon>
        <taxon>Saccharomycotina</taxon>
        <taxon>Saccharomycetes</taxon>
        <taxon>Saccharomycetales</taxon>
        <taxon>Saccharomycetaceae</taxon>
        <taxon>Lachancea</taxon>
    </lineage>
</organism>
<feature type="compositionally biased region" description="Polar residues" evidence="1">
    <location>
        <begin position="671"/>
        <end position="688"/>
    </location>
</feature>
<feature type="compositionally biased region" description="Polar residues" evidence="1">
    <location>
        <begin position="530"/>
        <end position="541"/>
    </location>
</feature>
<reference evidence="2 3" key="1">
    <citation type="submission" date="2014-12" db="EMBL/GenBank/DDBJ databases">
        <authorList>
            <person name="Neuveglise Cecile"/>
        </authorList>
    </citation>
    <scope>NUCLEOTIDE SEQUENCE [LARGE SCALE GENOMIC DNA]</scope>
    <source>
        <strain evidence="2 3">CBS 12615</strain>
    </source>
</reference>
<dbReference type="AlphaFoldDB" id="A0A0C7N9J3"/>
<protein>
    <submittedName>
        <fullName evidence="2">LALA0S04e07514g1_1</fullName>
    </submittedName>
</protein>
<feature type="compositionally biased region" description="Polar residues" evidence="1">
    <location>
        <begin position="474"/>
        <end position="490"/>
    </location>
</feature>